<feature type="compositionally biased region" description="Basic residues" evidence="1">
    <location>
        <begin position="424"/>
        <end position="440"/>
    </location>
</feature>
<accession>A0ABQ8VDR2</accession>
<evidence type="ECO:0000313" key="2">
    <source>
        <dbReference type="EMBL" id="KAJ4489255.1"/>
    </source>
</evidence>
<feature type="region of interest" description="Disordered" evidence="1">
    <location>
        <begin position="764"/>
        <end position="801"/>
    </location>
</feature>
<feature type="compositionally biased region" description="Basic residues" evidence="1">
    <location>
        <begin position="41"/>
        <end position="52"/>
    </location>
</feature>
<dbReference type="Proteomes" id="UP001150217">
    <property type="component" value="Unassembled WGS sequence"/>
</dbReference>
<sequence length="913" mass="98445">MVSLPKAAAVQEPSSVVQNCCPRENEPILEPEADHTDSVAQKKKKKKPKKSAAAKAKDAAAKKTAVTGEAEGRPSVLCISRNKHWKYISSYHGPWLQLPVELLESLFALNLDPATLTVPEPIPQPFSSSRIPITGPTNLKLRDRGFESLRSELDSPRGGRFTDHEHYMLTAAMQLPPTSPLPLLKPGSAPPPIDPGVLKNVTSIRRLIDEAAELSVRASSGLSAAELSSPGVFGGMSGYALNGSTWAAAQTLGINPLGGNGGRNVAMSAMRIHRLRALAVQKLAQAYKADEIASSVMVMQGGSVFDDVAEKVLKVDPNDADAKYVHFFHEKIPSRQLAESTTTQILDELIAANPQRLEFFRTRGVVHCFRDEYTQAIKDFTHALKEARAVRRAKMLSHDHRDFDNPGGKGSMREKGGRGAGASGKKKKGRNTGGGRRRTNRQAPPNGTSATVEDGDEEASGERDSAMGDVGDLPPPLHPSALPDAPDPIEPQLLFLRGSAYLQKAVHLIELTVLDVEGLDENARPKEETHKSKLNYFTNNPPNQYAFDMSELRLCYLQESLYGGVEIGNPGGPLGPSDGPKLKAYRKALAAEGFREQITSYIKKGIRDHERFLSHFDTLEADPSHEKGKGGTGREDLKEQTQYAFTLSESTRPGNYSTSSGSSSPYAGYSTHIPPPVTMFTTYHPLVVESHYTILLALLMLGDFSRILPTFIRTASLVDGLEGYPVFLPPRSMAQAEFVEVLERLAGGWKKGHFEDEYTLVLRGRKPTTPPSSLPVSRAASIYSPASTSGTSSPTTTTTDLYDDVLGTESSATDVGEGGSSTSEPGCSASAFTATASSTSVDTLASSTISSNVSPRPDAADALDSLRILLAPVIARQRDRAEAAMPLNIPLHGPRVEVVLAWMAAVHLPELDV</sequence>
<feature type="region of interest" description="Disordered" evidence="1">
    <location>
        <begin position="395"/>
        <end position="485"/>
    </location>
</feature>
<name>A0ABQ8VDR2_9AGAR</name>
<proteinExistence type="predicted"/>
<gene>
    <name evidence="2" type="ORF">C8R41DRAFT_835474</name>
</gene>
<organism evidence="2 3">
    <name type="scientific">Lentinula lateritia</name>
    <dbReference type="NCBI Taxonomy" id="40482"/>
    <lineage>
        <taxon>Eukaryota</taxon>
        <taxon>Fungi</taxon>
        <taxon>Dikarya</taxon>
        <taxon>Basidiomycota</taxon>
        <taxon>Agaricomycotina</taxon>
        <taxon>Agaricomycetes</taxon>
        <taxon>Agaricomycetidae</taxon>
        <taxon>Agaricales</taxon>
        <taxon>Marasmiineae</taxon>
        <taxon>Omphalotaceae</taxon>
        <taxon>Lentinula</taxon>
    </lineage>
</organism>
<feature type="region of interest" description="Disordered" evidence="1">
    <location>
        <begin position="1"/>
        <end position="67"/>
    </location>
</feature>
<dbReference type="EMBL" id="JANVFT010000044">
    <property type="protein sequence ID" value="KAJ4489255.1"/>
    <property type="molecule type" value="Genomic_DNA"/>
</dbReference>
<feature type="compositionally biased region" description="Low complexity" evidence="1">
    <location>
        <begin position="784"/>
        <end position="799"/>
    </location>
</feature>
<reference evidence="2" key="1">
    <citation type="submission" date="2022-08" db="EMBL/GenBank/DDBJ databases">
        <title>A Global Phylogenomic Analysis of the Shiitake Genus Lentinula.</title>
        <authorList>
            <consortium name="DOE Joint Genome Institute"/>
            <person name="Sierra-Patev S."/>
            <person name="Min B."/>
            <person name="Naranjo-Ortiz M."/>
            <person name="Looney B."/>
            <person name="Konkel Z."/>
            <person name="Slot J.C."/>
            <person name="Sakamoto Y."/>
            <person name="Steenwyk J.L."/>
            <person name="Rokas A."/>
            <person name="Carro J."/>
            <person name="Camarero S."/>
            <person name="Ferreira P."/>
            <person name="Molpeceres G."/>
            <person name="Ruiz-Duenas F.J."/>
            <person name="Serrano A."/>
            <person name="Henrissat B."/>
            <person name="Drula E."/>
            <person name="Hughes K.W."/>
            <person name="Mata J.L."/>
            <person name="Ishikawa N.K."/>
            <person name="Vargas-Isla R."/>
            <person name="Ushijima S."/>
            <person name="Smith C.A."/>
            <person name="Ahrendt S."/>
            <person name="Andreopoulos W."/>
            <person name="He G."/>
            <person name="Labutti K."/>
            <person name="Lipzen A."/>
            <person name="Ng V."/>
            <person name="Riley R."/>
            <person name="Sandor L."/>
            <person name="Barry K."/>
            <person name="Martinez A.T."/>
            <person name="Xiao Y."/>
            <person name="Gibbons J.G."/>
            <person name="Terashima K."/>
            <person name="Grigoriev I.V."/>
            <person name="Hibbett D.S."/>
        </authorList>
    </citation>
    <scope>NUCLEOTIDE SEQUENCE</scope>
    <source>
        <strain evidence="2">RHP3577 ss4</strain>
    </source>
</reference>
<keyword evidence="3" id="KW-1185">Reference proteome</keyword>
<feature type="compositionally biased region" description="Polar residues" evidence="1">
    <location>
        <begin position="442"/>
        <end position="451"/>
    </location>
</feature>
<protein>
    <submittedName>
        <fullName evidence="2">Uncharacterized protein</fullName>
    </submittedName>
</protein>
<comment type="caution">
    <text evidence="2">The sequence shown here is derived from an EMBL/GenBank/DDBJ whole genome shotgun (WGS) entry which is preliminary data.</text>
</comment>
<evidence type="ECO:0000256" key="1">
    <source>
        <dbReference type="SAM" id="MobiDB-lite"/>
    </source>
</evidence>
<evidence type="ECO:0000313" key="3">
    <source>
        <dbReference type="Proteomes" id="UP001150217"/>
    </source>
</evidence>